<proteinExistence type="predicted"/>
<dbReference type="EMBL" id="CP012508">
    <property type="protein sequence ID" value="ALB22755.1"/>
    <property type="molecule type" value="Genomic_DNA"/>
</dbReference>
<reference evidence="1 2" key="1">
    <citation type="journal article" date="2014" name="Genome Announc.">
        <title>Comparative Genome Analysis of Two Isolates of the Fish Pathogen Piscirickettsia salmonis from Different Hosts Reveals Major Differences in Virulence-Associated Secretion Systems.</title>
        <authorList>
            <person name="Bohle H."/>
            <person name="Henriquez P."/>
            <person name="Grothusen H."/>
            <person name="Navas E."/>
            <person name="Sandoval A."/>
            <person name="Bustamante F."/>
            <person name="Bustos P."/>
            <person name="Mancilla M."/>
        </authorList>
    </citation>
    <scope>NUCLEOTIDE SEQUENCE [LARGE SCALE GENOMIC DNA]</scope>
    <source>
        <strain evidence="2">B1-32597</strain>
    </source>
</reference>
<dbReference type="Proteomes" id="UP000029558">
    <property type="component" value="Chromosome"/>
</dbReference>
<organism evidence="1 2">
    <name type="scientific">Piscirickettsia salmonis</name>
    <dbReference type="NCBI Taxonomy" id="1238"/>
    <lineage>
        <taxon>Bacteria</taxon>
        <taxon>Pseudomonadati</taxon>
        <taxon>Pseudomonadota</taxon>
        <taxon>Gammaproteobacteria</taxon>
        <taxon>Thiotrichales</taxon>
        <taxon>Piscirickettsiaceae</taxon>
        <taxon>Piscirickettsia</taxon>
    </lineage>
</organism>
<protein>
    <submittedName>
        <fullName evidence="1">Glycoside hydrolase</fullName>
    </submittedName>
</protein>
<accession>A0A1L6TBP8</accession>
<gene>
    <name evidence="1" type="ORF">KU39_1573</name>
</gene>
<keyword evidence="1" id="KW-0378">Hydrolase</keyword>
<dbReference type="RefSeq" id="WP_047927520.1">
    <property type="nucleotide sequence ID" value="NZ_CP012508.1"/>
</dbReference>
<dbReference type="OrthoDB" id="9910688at2"/>
<evidence type="ECO:0000313" key="1">
    <source>
        <dbReference type="EMBL" id="ALB22755.1"/>
    </source>
</evidence>
<evidence type="ECO:0000313" key="2">
    <source>
        <dbReference type="Proteomes" id="UP000029558"/>
    </source>
</evidence>
<dbReference type="AlphaFoldDB" id="A0A1L6TBP8"/>
<sequence length="167" mass="19286">MPKIVDKTLAEQVVDEIQKLIQKVENEHYLFTSKKEKRLDMLKNLQDQINLLNDSNDDKKIKGLLSQCSSDMKSKHHRGDTIKEFFEGGMSEFISNPRAGSSVMEVEGESSIFKKVNFFKDNQIMEPDLYLHNKDCKHYPYNNETLIYAGIIGMKTDDEYESSPELA</sequence>
<dbReference type="GO" id="GO:0016787">
    <property type="term" value="F:hydrolase activity"/>
    <property type="evidence" value="ECO:0007669"/>
    <property type="project" value="UniProtKB-KW"/>
</dbReference>
<name>A0A1L6TBP8_PISSA</name>